<evidence type="ECO:0000256" key="1">
    <source>
        <dbReference type="SAM" id="MobiDB-lite"/>
    </source>
</evidence>
<feature type="compositionally biased region" description="Basic and acidic residues" evidence="1">
    <location>
        <begin position="56"/>
        <end position="70"/>
    </location>
</feature>
<gene>
    <name evidence="2" type="ORF">AZ78_3731</name>
</gene>
<dbReference type="InterPro" id="IPR029083">
    <property type="entry name" value="Imm32"/>
</dbReference>
<dbReference type="RefSeq" id="WP_153019152.1">
    <property type="nucleotide sequence ID" value="NZ_JAJA02000001.1"/>
</dbReference>
<name>A0A108UBQ8_9GAMM</name>
<keyword evidence="3" id="KW-1185">Reference proteome</keyword>
<protein>
    <submittedName>
        <fullName evidence="2">Uncharacterized protein</fullName>
    </submittedName>
</protein>
<evidence type="ECO:0000313" key="2">
    <source>
        <dbReference type="EMBL" id="KWS06177.1"/>
    </source>
</evidence>
<dbReference type="EMBL" id="JAJA02000001">
    <property type="protein sequence ID" value="KWS06177.1"/>
    <property type="molecule type" value="Genomic_DNA"/>
</dbReference>
<proteinExistence type="predicted"/>
<feature type="region of interest" description="Disordered" evidence="1">
    <location>
        <begin position="56"/>
        <end position="82"/>
    </location>
</feature>
<evidence type="ECO:0000313" key="3">
    <source>
        <dbReference type="Proteomes" id="UP000023435"/>
    </source>
</evidence>
<dbReference type="Pfam" id="PF15566">
    <property type="entry name" value="Imm32"/>
    <property type="match status" value="1"/>
</dbReference>
<organism evidence="2 3">
    <name type="scientific">Lysobacter capsici AZ78</name>
    <dbReference type="NCBI Taxonomy" id="1444315"/>
    <lineage>
        <taxon>Bacteria</taxon>
        <taxon>Pseudomonadati</taxon>
        <taxon>Pseudomonadota</taxon>
        <taxon>Gammaproteobacteria</taxon>
        <taxon>Lysobacterales</taxon>
        <taxon>Lysobacteraceae</taxon>
        <taxon>Lysobacter</taxon>
    </lineage>
</organism>
<reference evidence="2 3" key="1">
    <citation type="journal article" date="2014" name="Genome Announc.">
        <title>Draft Genome Sequence of Lysobacter capsici AZ78, a Bacterium Antagonistic to Plant-Pathogenic Oomycetes.</title>
        <authorList>
            <person name="Puopolo G."/>
            <person name="Sonego P."/>
            <person name="Engelen K."/>
            <person name="Pertot I."/>
        </authorList>
    </citation>
    <scope>NUCLEOTIDE SEQUENCE [LARGE SCALE GENOMIC DNA]</scope>
    <source>
        <strain evidence="2 3">AZ78</strain>
    </source>
</reference>
<sequence length="82" mass="9073">MKIYGYSDEGRSNGEIQPKAMAEISLVATPSELRRIASFLNKAADTMQRMGANYGHEHLSDRQPGFDDSPHFVVVGSDRSDD</sequence>
<dbReference type="Proteomes" id="UP000023435">
    <property type="component" value="Unassembled WGS sequence"/>
</dbReference>
<accession>A0A108UBQ8</accession>
<comment type="caution">
    <text evidence="2">The sequence shown here is derived from an EMBL/GenBank/DDBJ whole genome shotgun (WGS) entry which is preliminary data.</text>
</comment>
<dbReference type="AlphaFoldDB" id="A0A108UBQ8"/>
<dbReference type="OrthoDB" id="6059091at2"/>